<dbReference type="Proteomes" id="UP000252706">
    <property type="component" value="Unassembled WGS sequence"/>
</dbReference>
<protein>
    <submittedName>
        <fullName evidence="1">Uncharacterized protein</fullName>
    </submittedName>
</protein>
<gene>
    <name evidence="1" type="ORF">DS909_00065</name>
</gene>
<evidence type="ECO:0000313" key="1">
    <source>
        <dbReference type="EMBL" id="RBW62868.1"/>
    </source>
</evidence>
<evidence type="ECO:0000313" key="2">
    <source>
        <dbReference type="Proteomes" id="UP000252706"/>
    </source>
</evidence>
<sequence length="71" mass="7886">MNGVGNPPNVATRILYASHPVNMMIELPIRSRAYWIQLSSYLLSLITHASNEAEKSIKRSASTIVKLGVIY</sequence>
<dbReference type="EMBL" id="QOCE01000001">
    <property type="protein sequence ID" value="RBW62868.1"/>
    <property type="molecule type" value="Genomic_DNA"/>
</dbReference>
<accession>A0A366XEC0</accession>
<name>A0A366XEC0_9RHOB</name>
<organism evidence="1 2">
    <name type="scientific">Phaeobacter gallaeciensis</name>
    <dbReference type="NCBI Taxonomy" id="60890"/>
    <lineage>
        <taxon>Bacteria</taxon>
        <taxon>Pseudomonadati</taxon>
        <taxon>Pseudomonadota</taxon>
        <taxon>Alphaproteobacteria</taxon>
        <taxon>Rhodobacterales</taxon>
        <taxon>Roseobacteraceae</taxon>
        <taxon>Phaeobacter</taxon>
    </lineage>
</organism>
<proteinExistence type="predicted"/>
<comment type="caution">
    <text evidence="1">The sequence shown here is derived from an EMBL/GenBank/DDBJ whole genome shotgun (WGS) entry which is preliminary data.</text>
</comment>
<dbReference type="AlphaFoldDB" id="A0A366XEC0"/>
<reference evidence="1 2" key="1">
    <citation type="submission" date="2018-07" db="EMBL/GenBank/DDBJ databases">
        <title>Modular assembly of carbohydrate-degrading microbial communities in the ocean.</title>
        <authorList>
            <person name="Enke T.N."/>
            <person name="Datta M.S."/>
            <person name="Schwartzman J.A."/>
            <person name="Cermak N."/>
            <person name="Schmitz D.A."/>
            <person name="Barrere J."/>
            <person name="Cordero O.X."/>
        </authorList>
    </citation>
    <scope>NUCLEOTIDE SEQUENCE [LARGE SCALE GENOMIC DNA]</scope>
    <source>
        <strain evidence="1 2">C3M10</strain>
    </source>
</reference>